<dbReference type="RefSeq" id="WP_143106469.1">
    <property type="nucleotide sequence ID" value="NZ_FPBK01000023.1"/>
</dbReference>
<evidence type="ECO:0000313" key="2">
    <source>
        <dbReference type="EMBL" id="SFU77099.1"/>
    </source>
</evidence>
<sequence>MKKILFLLSLFLTSVTFAQGLTDAQVAAKISQATQVITNTYDVELQNIDQTLEAVATSTGAKPVNTHAEALADAEIQNGKLYILKGTGLYLKVDGSTYEVVQEFVSSDATIKPIRNIQNQKLYEQSGKNKLNPNDPRNIANYIIDGVGGFAPNASNDISHPIRLEDGETSIWSGASNAYYSALYDEFDNYISGTAVNSASVTNNTGGIAYARHSINGHINAESTQVEIGTVATAFEVYKPVKLIQDNIDSEAYRIASNQDSKVYSERGKNLLNPNDDRNIYGAFLNSALTEVANASYDISHPIKLENGQSARVNVSIGGAYSALFDQYDKPISGTGVNSSTITNNTGGVAYARFSVNGNIDAESTQIEIGTTSTTFEKFYYLKSLQEQAEGVNASITYLESDVKKFTGEYFYDKRIKELKLVGLDSQETYYISRIRNDAGQRFLVINQSSDDTTVARLWDETTNNGGWYYIPELNASGIYGYVVFADEDLYSYVNLNLEVNQDVVSQDYESMLAYFNYDFLDRDNTSRINKLNPLDIVEKTQYTSSGGHLTATSSTDFFNTAKFFPIADGEKITISDWSLQQCRVYLVDKYRKVLENTQITTGTSLLSYTVENTYGEDLYVAFTYRYKEENDLLYPQVEYSDSASDYEAYRPDGFLRLEDKVDLILPDKLYLTVGEKYNFYKKAMINANPLKDLTVTATNATDNTCRDYIRQFGGTPASAGVGTMTFNLYDNKRMLSQIKREFNKITKTTGTINVFPMGDSFTDINYWVQALKDNATDDGVTMNLIGLKNGSYTGYNTENQTGGTLDNSFLVDRGAAYVLAVTGFTDDGSRDGYLPDLYTDSNGYEYYIDGRKVDSNGNGVLRIRPNNHANVPPTNSTLTQVSGIGSFSTIPYTTVDTINRNALWNPSTSEVDFSYYFDYYGWSTDFDLVNDTFVTIMQFSWNDIERKKYSAENITEVVTAFQTAINQFHTEYPNAYVIIGLEPPTALVTGLDVNGGYRYVETQWQRAETYKAIFETFQGDTYSSFVFINPGYMWVDLENGYNTEAYTPDDRTGISVDRITDPIHPSQIGMSQLGDSYRGLIHYILSL</sequence>
<organism evidence="2 3">
    <name type="scientific">Pustulibacterium marinum</name>
    <dbReference type="NCBI Taxonomy" id="1224947"/>
    <lineage>
        <taxon>Bacteria</taxon>
        <taxon>Pseudomonadati</taxon>
        <taxon>Bacteroidota</taxon>
        <taxon>Flavobacteriia</taxon>
        <taxon>Flavobacteriales</taxon>
        <taxon>Flavobacteriaceae</taxon>
        <taxon>Pustulibacterium</taxon>
    </lineage>
</organism>
<dbReference type="OrthoDB" id="6315383at2"/>
<gene>
    <name evidence="2" type="ORF">SAMN05216480_12316</name>
</gene>
<reference evidence="3" key="1">
    <citation type="submission" date="2016-10" db="EMBL/GenBank/DDBJ databases">
        <authorList>
            <person name="Varghese N."/>
            <person name="Submissions S."/>
        </authorList>
    </citation>
    <scope>NUCLEOTIDE SEQUENCE [LARGE SCALE GENOMIC DNA]</scope>
    <source>
        <strain evidence="3">CGMCC 1.12333</strain>
    </source>
</reference>
<accession>A0A1I7IW28</accession>
<dbReference type="STRING" id="1224947.SAMN05216480_12316"/>
<proteinExistence type="predicted"/>
<feature type="signal peptide" evidence="1">
    <location>
        <begin position="1"/>
        <end position="18"/>
    </location>
</feature>
<dbReference type="EMBL" id="FPBK01000023">
    <property type="protein sequence ID" value="SFU77099.1"/>
    <property type="molecule type" value="Genomic_DNA"/>
</dbReference>
<feature type="chain" id="PRO_5011677067" evidence="1">
    <location>
        <begin position="19"/>
        <end position="1088"/>
    </location>
</feature>
<dbReference type="Proteomes" id="UP000199138">
    <property type="component" value="Unassembled WGS sequence"/>
</dbReference>
<protein>
    <submittedName>
        <fullName evidence="2">Uncharacterized protein</fullName>
    </submittedName>
</protein>
<evidence type="ECO:0000256" key="1">
    <source>
        <dbReference type="SAM" id="SignalP"/>
    </source>
</evidence>
<evidence type="ECO:0000313" key="3">
    <source>
        <dbReference type="Proteomes" id="UP000199138"/>
    </source>
</evidence>
<keyword evidence="1" id="KW-0732">Signal</keyword>
<dbReference type="AlphaFoldDB" id="A0A1I7IW28"/>
<name>A0A1I7IW28_9FLAO</name>
<keyword evidence="3" id="KW-1185">Reference proteome</keyword>